<dbReference type="InterPro" id="IPR051531">
    <property type="entry name" value="N-acetyltransferase"/>
</dbReference>
<keyword evidence="3" id="KW-1185">Reference proteome</keyword>
<dbReference type="PANTHER" id="PTHR43792">
    <property type="entry name" value="GNAT FAMILY, PUTATIVE (AFU_ORTHOLOGUE AFUA_3G00765)-RELATED-RELATED"/>
    <property type="match status" value="1"/>
</dbReference>
<dbReference type="AlphaFoldDB" id="A0AAJ1F0F7"/>
<comment type="caution">
    <text evidence="2">The sequence shown here is derived from an EMBL/GenBank/DDBJ whole genome shotgun (WGS) entry which is preliminary data.</text>
</comment>
<name>A0AAJ1F0F7_9GAMM</name>
<dbReference type="SUPFAM" id="SSF55729">
    <property type="entry name" value="Acyl-CoA N-acyltransferases (Nat)"/>
    <property type="match status" value="1"/>
</dbReference>
<dbReference type="GO" id="GO:0016747">
    <property type="term" value="F:acyltransferase activity, transferring groups other than amino-acyl groups"/>
    <property type="evidence" value="ECO:0007669"/>
    <property type="project" value="InterPro"/>
</dbReference>
<dbReference type="PANTHER" id="PTHR43792:SF1">
    <property type="entry name" value="N-ACETYLTRANSFERASE DOMAIN-CONTAINING PROTEIN"/>
    <property type="match status" value="1"/>
</dbReference>
<dbReference type="InterPro" id="IPR016181">
    <property type="entry name" value="Acyl_CoA_acyltransferase"/>
</dbReference>
<evidence type="ECO:0000313" key="2">
    <source>
        <dbReference type="EMBL" id="MCH4295146.1"/>
    </source>
</evidence>
<dbReference type="PROSITE" id="PS51186">
    <property type="entry name" value="GNAT"/>
    <property type="match status" value="1"/>
</dbReference>
<evidence type="ECO:0000259" key="1">
    <source>
        <dbReference type="PROSITE" id="PS51186"/>
    </source>
</evidence>
<dbReference type="Proteomes" id="UP001297581">
    <property type="component" value="Unassembled WGS sequence"/>
</dbReference>
<dbReference type="Pfam" id="PF13302">
    <property type="entry name" value="Acetyltransf_3"/>
    <property type="match status" value="1"/>
</dbReference>
<dbReference type="InterPro" id="IPR000182">
    <property type="entry name" value="GNAT_dom"/>
</dbReference>
<evidence type="ECO:0000313" key="3">
    <source>
        <dbReference type="Proteomes" id="UP001297581"/>
    </source>
</evidence>
<accession>A0AAJ1F0F7</accession>
<feature type="domain" description="N-acetyltransferase" evidence="1">
    <location>
        <begin position="13"/>
        <end position="176"/>
    </location>
</feature>
<proteinExistence type="predicted"/>
<organism evidence="2 3">
    <name type="scientific">Shewanella zhuhaiensis</name>
    <dbReference type="NCBI Taxonomy" id="2919576"/>
    <lineage>
        <taxon>Bacteria</taxon>
        <taxon>Pseudomonadati</taxon>
        <taxon>Pseudomonadota</taxon>
        <taxon>Gammaproteobacteria</taxon>
        <taxon>Alteromonadales</taxon>
        <taxon>Shewanellaceae</taxon>
        <taxon>Shewanella</taxon>
    </lineage>
</organism>
<gene>
    <name evidence="2" type="ORF">MJ923_12620</name>
</gene>
<sequence>MDCSPPQLTSQRLHIRALAQQDLPAFVRYRRHPDVARYQSWSDYDDARGQALLDSQQGQGFGEEDSWFQMAVCDNQGNLLGDLALHFLYDNQLEIGFTLAPEHQGKGLAGEAVSTLLTWFFSHCQGHRVTAICDVENHASYRLLERLGFRREAHWIDNVFFKGAWGSEYQYALLAREWQALQGN</sequence>
<protein>
    <submittedName>
        <fullName evidence="2">GNAT family N-acetyltransferase</fullName>
    </submittedName>
</protein>
<dbReference type="Gene3D" id="3.40.630.30">
    <property type="match status" value="1"/>
</dbReference>
<dbReference type="RefSeq" id="WP_240591404.1">
    <property type="nucleotide sequence ID" value="NZ_JAKUDL010000004.1"/>
</dbReference>
<reference evidence="2 3" key="1">
    <citation type="submission" date="2022-02" db="EMBL/GenBank/DDBJ databases">
        <title>The genome sequence of Shewanella sp. 3B26.</title>
        <authorList>
            <person name="Du J."/>
        </authorList>
    </citation>
    <scope>NUCLEOTIDE SEQUENCE [LARGE SCALE GENOMIC DNA]</scope>
    <source>
        <strain evidence="2 3">3B26</strain>
    </source>
</reference>
<dbReference type="EMBL" id="JAKUDL010000004">
    <property type="protein sequence ID" value="MCH4295146.1"/>
    <property type="molecule type" value="Genomic_DNA"/>
</dbReference>